<dbReference type="AlphaFoldDB" id="A0A371CWS8"/>
<dbReference type="Proteomes" id="UP000256964">
    <property type="component" value="Unassembled WGS sequence"/>
</dbReference>
<evidence type="ECO:0000313" key="3">
    <source>
        <dbReference type="Proteomes" id="UP000256964"/>
    </source>
</evidence>
<evidence type="ECO:0000313" key="2">
    <source>
        <dbReference type="EMBL" id="RDX44735.1"/>
    </source>
</evidence>
<dbReference type="EMBL" id="KZ857446">
    <property type="protein sequence ID" value="RDX44735.1"/>
    <property type="molecule type" value="Genomic_DNA"/>
</dbReference>
<organism evidence="2 3">
    <name type="scientific">Lentinus brumalis</name>
    <dbReference type="NCBI Taxonomy" id="2498619"/>
    <lineage>
        <taxon>Eukaryota</taxon>
        <taxon>Fungi</taxon>
        <taxon>Dikarya</taxon>
        <taxon>Basidiomycota</taxon>
        <taxon>Agaricomycotina</taxon>
        <taxon>Agaricomycetes</taxon>
        <taxon>Polyporales</taxon>
        <taxon>Polyporaceae</taxon>
        <taxon>Lentinus</taxon>
    </lineage>
</organism>
<evidence type="ECO:0000256" key="1">
    <source>
        <dbReference type="SAM" id="MobiDB-lite"/>
    </source>
</evidence>
<accession>A0A371CWS8</accession>
<gene>
    <name evidence="2" type="ORF">OH76DRAFT_1408817</name>
</gene>
<proteinExistence type="predicted"/>
<feature type="region of interest" description="Disordered" evidence="1">
    <location>
        <begin position="60"/>
        <end position="87"/>
    </location>
</feature>
<protein>
    <submittedName>
        <fullName evidence="2">Uncharacterized protein</fullName>
    </submittedName>
</protein>
<keyword evidence="3" id="KW-1185">Reference proteome</keyword>
<dbReference type="OrthoDB" id="2756573at2759"/>
<name>A0A371CWS8_9APHY</name>
<reference evidence="2 3" key="1">
    <citation type="journal article" date="2018" name="Biotechnol. Biofuels">
        <title>Integrative visual omics of the white-rot fungus Polyporus brumalis exposes the biotechnological potential of its oxidative enzymes for delignifying raw plant biomass.</title>
        <authorList>
            <person name="Miyauchi S."/>
            <person name="Rancon A."/>
            <person name="Drula E."/>
            <person name="Hage H."/>
            <person name="Chaduli D."/>
            <person name="Favel A."/>
            <person name="Grisel S."/>
            <person name="Henrissat B."/>
            <person name="Herpoel-Gimbert I."/>
            <person name="Ruiz-Duenas F.J."/>
            <person name="Chevret D."/>
            <person name="Hainaut M."/>
            <person name="Lin J."/>
            <person name="Wang M."/>
            <person name="Pangilinan J."/>
            <person name="Lipzen A."/>
            <person name="Lesage-Meessen L."/>
            <person name="Navarro D."/>
            <person name="Riley R."/>
            <person name="Grigoriev I.V."/>
            <person name="Zhou S."/>
            <person name="Raouche S."/>
            <person name="Rosso M.N."/>
        </authorList>
    </citation>
    <scope>NUCLEOTIDE SEQUENCE [LARGE SCALE GENOMIC DNA]</scope>
    <source>
        <strain evidence="2 3">BRFM 1820</strain>
    </source>
</reference>
<sequence length="87" mass="9498">MSALQLTTSDEGGSNVTVFTDPLTAILVWRSLINLRRLNKRVTDPTFSSDLFSQFGAGSEDASHLSFRRPSGLVPSSRLSSHDDTVE</sequence>